<feature type="region of interest" description="Disordered" evidence="4">
    <location>
        <begin position="1"/>
        <end position="21"/>
    </location>
</feature>
<feature type="domain" description="Gamma-glutamylcyclotransferase AIG2-like" evidence="5">
    <location>
        <begin position="75"/>
        <end position="148"/>
    </location>
</feature>
<dbReference type="GO" id="GO:0016740">
    <property type="term" value="F:transferase activity"/>
    <property type="evidence" value="ECO:0007669"/>
    <property type="project" value="UniProtKB-KW"/>
</dbReference>
<dbReference type="InterPro" id="IPR045038">
    <property type="entry name" value="AIG2-like"/>
</dbReference>
<reference evidence="6" key="1">
    <citation type="submission" date="2023-03" db="EMBL/GenBank/DDBJ databases">
        <title>Complete genome of Cladonia borealis.</title>
        <authorList>
            <person name="Park H."/>
        </authorList>
    </citation>
    <scope>NUCLEOTIDE SEQUENCE</scope>
    <source>
        <strain evidence="6">ANT050790</strain>
    </source>
</reference>
<dbReference type="AlphaFoldDB" id="A0AA39QWE1"/>
<name>A0AA39QWE1_9LECA</name>
<evidence type="ECO:0000256" key="1">
    <source>
        <dbReference type="ARBA" id="ARBA00008861"/>
    </source>
</evidence>
<dbReference type="SUPFAM" id="SSF110857">
    <property type="entry name" value="Gamma-glutamyl cyclotransferase-like"/>
    <property type="match status" value="1"/>
</dbReference>
<gene>
    <name evidence="6" type="ORF">JMJ35_006914</name>
</gene>
<evidence type="ECO:0000313" key="7">
    <source>
        <dbReference type="Proteomes" id="UP001166286"/>
    </source>
</evidence>
<evidence type="ECO:0000313" key="6">
    <source>
        <dbReference type="EMBL" id="KAK0510482.1"/>
    </source>
</evidence>
<comment type="caution">
    <text evidence="6">The sequence shown here is derived from an EMBL/GenBank/DDBJ whole genome shotgun (WGS) entry which is preliminary data.</text>
</comment>
<accession>A0AA39QWE1</accession>
<evidence type="ECO:0000256" key="2">
    <source>
        <dbReference type="ARBA" id="ARBA00022679"/>
    </source>
</evidence>
<dbReference type="PANTHER" id="PTHR31544:SF2">
    <property type="entry name" value="AIG2-LIKE PROTEIN D"/>
    <property type="match status" value="1"/>
</dbReference>
<protein>
    <recommendedName>
        <fullName evidence="3">Putative gamma-glutamylcyclotransferase</fullName>
    </recommendedName>
</protein>
<dbReference type="PANTHER" id="PTHR31544">
    <property type="entry name" value="AIG2-LIKE PROTEIN D"/>
    <property type="match status" value="1"/>
</dbReference>
<dbReference type="CDD" id="cd06661">
    <property type="entry name" value="GGCT_like"/>
    <property type="match status" value="1"/>
</dbReference>
<dbReference type="Pfam" id="PF06094">
    <property type="entry name" value="GGACT"/>
    <property type="match status" value="1"/>
</dbReference>
<feature type="compositionally biased region" description="Polar residues" evidence="4">
    <location>
        <begin position="12"/>
        <end position="21"/>
    </location>
</feature>
<sequence length="209" mass="22807">MAPPVLHRVLHATTSPSPTQKSRLRVRAAVLEGYVRRRVGGCDYPAIVPVPDPNPSPAPAPHTNSSPNDKGHNGESPCVRGSYVEGLTEADMWRLDIFEGGEYVRRKVWCKILGEQGEGGEGEGEEEVEAETYVWRDGEAGLEGGEWDFEEFRREKMGRWVGGREEFEEVDEAVRRGKDPMGGRGEGGCIAEMLVGGGGKEGEVLESAV</sequence>
<organism evidence="6 7">
    <name type="scientific">Cladonia borealis</name>
    <dbReference type="NCBI Taxonomy" id="184061"/>
    <lineage>
        <taxon>Eukaryota</taxon>
        <taxon>Fungi</taxon>
        <taxon>Dikarya</taxon>
        <taxon>Ascomycota</taxon>
        <taxon>Pezizomycotina</taxon>
        <taxon>Lecanoromycetes</taxon>
        <taxon>OSLEUM clade</taxon>
        <taxon>Lecanoromycetidae</taxon>
        <taxon>Lecanorales</taxon>
        <taxon>Lecanorineae</taxon>
        <taxon>Cladoniaceae</taxon>
        <taxon>Cladonia</taxon>
    </lineage>
</organism>
<evidence type="ECO:0000259" key="5">
    <source>
        <dbReference type="Pfam" id="PF06094"/>
    </source>
</evidence>
<feature type="region of interest" description="Disordered" evidence="4">
    <location>
        <begin position="46"/>
        <end position="79"/>
    </location>
</feature>
<evidence type="ECO:0000256" key="4">
    <source>
        <dbReference type="SAM" id="MobiDB-lite"/>
    </source>
</evidence>
<dbReference type="Proteomes" id="UP001166286">
    <property type="component" value="Unassembled WGS sequence"/>
</dbReference>
<keyword evidence="2" id="KW-0808">Transferase</keyword>
<dbReference type="InterPro" id="IPR013024">
    <property type="entry name" value="GGCT-like"/>
</dbReference>
<dbReference type="Gene3D" id="3.10.490.10">
    <property type="entry name" value="Gamma-glutamyl cyclotransferase-like"/>
    <property type="match status" value="1"/>
</dbReference>
<dbReference type="InterPro" id="IPR009288">
    <property type="entry name" value="AIG2-like_dom"/>
</dbReference>
<evidence type="ECO:0000256" key="3">
    <source>
        <dbReference type="ARBA" id="ARBA00030602"/>
    </source>
</evidence>
<feature type="compositionally biased region" description="Pro residues" evidence="4">
    <location>
        <begin position="48"/>
        <end position="60"/>
    </location>
</feature>
<proteinExistence type="inferred from homology"/>
<keyword evidence="7" id="KW-1185">Reference proteome</keyword>
<dbReference type="InterPro" id="IPR036568">
    <property type="entry name" value="GGCT-like_sf"/>
</dbReference>
<dbReference type="EMBL" id="JAFEKC020000015">
    <property type="protein sequence ID" value="KAK0510482.1"/>
    <property type="molecule type" value="Genomic_DNA"/>
</dbReference>
<comment type="similarity">
    <text evidence="1">Belongs to the gamma-glutamylcyclotransferase family.</text>
</comment>